<dbReference type="PANTHER" id="PTHR10272">
    <property type="entry name" value="PLATELET-ACTIVATING FACTOR ACETYLHYDROLASE"/>
    <property type="match status" value="1"/>
</dbReference>
<protein>
    <recommendedName>
        <fullName evidence="7">Alpha/beta hydrolase</fullName>
    </recommendedName>
</protein>
<dbReference type="Proteomes" id="UP000431401">
    <property type="component" value="Unassembled WGS sequence"/>
</dbReference>
<dbReference type="Pfam" id="PF03403">
    <property type="entry name" value="PAF-AH_p_II"/>
    <property type="match status" value="2"/>
</dbReference>
<name>A0A7K0DWB8_9NOCA</name>
<dbReference type="AlphaFoldDB" id="A0A7K0DWB8"/>
<keyword evidence="6" id="KW-1185">Reference proteome</keyword>
<evidence type="ECO:0000313" key="5">
    <source>
        <dbReference type="EMBL" id="MQY29817.1"/>
    </source>
</evidence>
<keyword evidence="4" id="KW-0732">Signal</keyword>
<keyword evidence="1" id="KW-0378">Hydrolase</keyword>
<evidence type="ECO:0000313" key="6">
    <source>
        <dbReference type="Proteomes" id="UP000431401"/>
    </source>
</evidence>
<keyword evidence="3" id="KW-0443">Lipid metabolism</keyword>
<accession>A0A7K0DWB8</accession>
<reference evidence="5 6" key="1">
    <citation type="submission" date="2019-10" db="EMBL/GenBank/DDBJ databases">
        <title>Nocardia macrotermitis sp. nov. and Nocardia aurantia sp. nov., isolated from the gut of fungus growing-termite Macrotermes natalensis.</title>
        <authorList>
            <person name="Benndorf R."/>
            <person name="Schwitalla J."/>
            <person name="Martin K."/>
            <person name="De Beer W."/>
            <person name="Kaster A.-K."/>
            <person name="Vollmers J."/>
            <person name="Poulsen M."/>
            <person name="Beemelmanns C."/>
        </authorList>
    </citation>
    <scope>NUCLEOTIDE SEQUENCE [LARGE SCALE GENOMIC DNA]</scope>
    <source>
        <strain evidence="5 6">RB56</strain>
    </source>
</reference>
<sequence length="373" mass="38526">MIARLLSSAAAVVVGAACFASPARADTLCGPGGFACHPVAVSPSPVPAPTGPHPVGRIDAQVGDDERAIMVSAWYPAAQPGEPTSYIPASGPDADIRLAGQAATWLHSPISAVAAIGAAAPAAEDVPADTTLGRLPVLLMSPGLGTPRWILSGLAADLASRGWAVVVTDHTAESPAVEFPSGRVVLGNPPKMTDAYMRERLAARVADARTVLDRFAELPMIGDLIDPTRIAMLGHSYGGYTAVSAAAEDPRIRAVVVLDGSAGWHDGSAVERTGLDRPVLLVGYGSMVDASWISFGHHTPGPFSVAMVRDGEHYTPTDLPHLGGPVELCGTLPPERAAAITRGLVSDFLTHTVLGHPAAGTDWPEVEWSAPMP</sequence>
<organism evidence="5 6">
    <name type="scientific">Nocardia aurantia</name>
    <dbReference type="NCBI Taxonomy" id="2585199"/>
    <lineage>
        <taxon>Bacteria</taxon>
        <taxon>Bacillati</taxon>
        <taxon>Actinomycetota</taxon>
        <taxon>Actinomycetes</taxon>
        <taxon>Mycobacteriales</taxon>
        <taxon>Nocardiaceae</taxon>
        <taxon>Nocardia</taxon>
    </lineage>
</organism>
<dbReference type="InterPro" id="IPR029058">
    <property type="entry name" value="AB_hydrolase_fold"/>
</dbReference>
<gene>
    <name evidence="5" type="ORF">NRB56_54100</name>
</gene>
<evidence type="ECO:0000256" key="3">
    <source>
        <dbReference type="ARBA" id="ARBA00023098"/>
    </source>
</evidence>
<comment type="caution">
    <text evidence="5">The sequence shown here is derived from an EMBL/GenBank/DDBJ whole genome shotgun (WGS) entry which is preliminary data.</text>
</comment>
<keyword evidence="2" id="KW-0442">Lipid degradation</keyword>
<feature type="chain" id="PRO_5029483574" description="Alpha/beta hydrolase" evidence="4">
    <location>
        <begin position="26"/>
        <end position="373"/>
    </location>
</feature>
<evidence type="ECO:0000256" key="4">
    <source>
        <dbReference type="SAM" id="SignalP"/>
    </source>
</evidence>
<dbReference type="Gene3D" id="3.40.50.1820">
    <property type="entry name" value="alpha/beta hydrolase"/>
    <property type="match status" value="1"/>
</dbReference>
<evidence type="ECO:0000256" key="2">
    <source>
        <dbReference type="ARBA" id="ARBA00022963"/>
    </source>
</evidence>
<dbReference type="SUPFAM" id="SSF53474">
    <property type="entry name" value="alpha/beta-Hydrolases"/>
    <property type="match status" value="1"/>
</dbReference>
<evidence type="ECO:0008006" key="7">
    <source>
        <dbReference type="Google" id="ProtNLM"/>
    </source>
</evidence>
<dbReference type="GO" id="GO:0003847">
    <property type="term" value="F:1-alkyl-2-acetylglycerophosphocholine esterase activity"/>
    <property type="evidence" value="ECO:0007669"/>
    <property type="project" value="TreeGrafter"/>
</dbReference>
<dbReference type="PANTHER" id="PTHR10272:SF0">
    <property type="entry name" value="PLATELET-ACTIVATING FACTOR ACETYLHYDROLASE"/>
    <property type="match status" value="1"/>
</dbReference>
<dbReference type="OrthoDB" id="569821at2"/>
<proteinExistence type="predicted"/>
<evidence type="ECO:0000256" key="1">
    <source>
        <dbReference type="ARBA" id="ARBA00022801"/>
    </source>
</evidence>
<feature type="signal peptide" evidence="4">
    <location>
        <begin position="1"/>
        <end position="25"/>
    </location>
</feature>
<dbReference type="PROSITE" id="PS51257">
    <property type="entry name" value="PROKAR_LIPOPROTEIN"/>
    <property type="match status" value="1"/>
</dbReference>
<dbReference type="EMBL" id="WEGI01000012">
    <property type="protein sequence ID" value="MQY29817.1"/>
    <property type="molecule type" value="Genomic_DNA"/>
</dbReference>
<dbReference type="GO" id="GO:0016042">
    <property type="term" value="P:lipid catabolic process"/>
    <property type="evidence" value="ECO:0007669"/>
    <property type="project" value="UniProtKB-KW"/>
</dbReference>
<dbReference type="RefSeq" id="WP_153347000.1">
    <property type="nucleotide sequence ID" value="NZ_WEGI01000012.1"/>
</dbReference>